<accession>A0ACC1T730</accession>
<sequence length="487" mass="54783">MQVIHEESLLRSTEIATLLREDVGNVDVRIDEDANADKGDEKDEQEPSTNQCQDKEVAQSIDTGRDDDAEGVDVPVREFNGHRKPAIRCQCFGACPFSHATNYTRDIHNSHTPVIIEVTGVLTERAFIMVPIQLAYLVWMQEGPPQRYCKSATWNFVRYTMTSTQVPTPADTQGQPKLDLDDTLGAVFMGNVVVAVLYGISCVQMYMYHQRSSRDSRTMQALIYFLWILDTLQLIFWTEAIYYFCVTNYLNPSAFIYSPWSFLADYVAGLLSDTIVTAVYAYRLRRLGGRFAVAQLVVQSITMLVSCGTGSAFIGLSWGKVQTEVNTRYRWLMITEFTAKAVGDTFIAVTLWITLRRRRTGVKRTENLIRELVLYSVSTCTLTSISVIGTVITLVTMPHTLIFDAFAIALPKLVFNSLLAFLNSREHFALNTSTDQPLSIHLSRLAHSDLEPGGSKASKNLNAVYPTLLQLFYVLTNFHGNQIQVKV</sequence>
<organism evidence="1 2">
    <name type="scientific">Phlebia brevispora</name>
    <dbReference type="NCBI Taxonomy" id="194682"/>
    <lineage>
        <taxon>Eukaryota</taxon>
        <taxon>Fungi</taxon>
        <taxon>Dikarya</taxon>
        <taxon>Basidiomycota</taxon>
        <taxon>Agaricomycotina</taxon>
        <taxon>Agaricomycetes</taxon>
        <taxon>Polyporales</taxon>
        <taxon>Meruliaceae</taxon>
        <taxon>Phlebia</taxon>
    </lineage>
</organism>
<dbReference type="Proteomes" id="UP001148662">
    <property type="component" value="Unassembled WGS sequence"/>
</dbReference>
<dbReference type="EMBL" id="JANHOG010000391">
    <property type="protein sequence ID" value="KAJ3554848.1"/>
    <property type="molecule type" value="Genomic_DNA"/>
</dbReference>
<evidence type="ECO:0000313" key="2">
    <source>
        <dbReference type="Proteomes" id="UP001148662"/>
    </source>
</evidence>
<evidence type="ECO:0000313" key="1">
    <source>
        <dbReference type="EMBL" id="KAJ3554848.1"/>
    </source>
</evidence>
<proteinExistence type="predicted"/>
<keyword evidence="2" id="KW-1185">Reference proteome</keyword>
<comment type="caution">
    <text evidence="1">The sequence shown here is derived from an EMBL/GenBank/DDBJ whole genome shotgun (WGS) entry which is preliminary data.</text>
</comment>
<reference evidence="1" key="1">
    <citation type="submission" date="2022-07" db="EMBL/GenBank/DDBJ databases">
        <title>Genome Sequence of Phlebia brevispora.</title>
        <authorList>
            <person name="Buettner E."/>
        </authorList>
    </citation>
    <scope>NUCLEOTIDE SEQUENCE</scope>
    <source>
        <strain evidence="1">MPL23</strain>
    </source>
</reference>
<protein>
    <submittedName>
        <fullName evidence="1">Uncharacterized protein</fullName>
    </submittedName>
</protein>
<name>A0ACC1T730_9APHY</name>
<gene>
    <name evidence="1" type="ORF">NM688_g2895</name>
</gene>